<evidence type="ECO:0000313" key="2">
    <source>
        <dbReference type="Proteomes" id="UP000322634"/>
    </source>
</evidence>
<reference evidence="1 2" key="1">
    <citation type="submission" date="2019-08" db="EMBL/GenBank/DDBJ databases">
        <title>Actinomadura sp. nov. CYP1-5 isolated from mountain soil.</title>
        <authorList>
            <person name="Songsumanus A."/>
            <person name="Kuncharoen N."/>
            <person name="Kudo T."/>
            <person name="Yuki M."/>
            <person name="Igarashi Y."/>
            <person name="Tanasupawat S."/>
        </authorList>
    </citation>
    <scope>NUCLEOTIDE SEQUENCE [LARGE SCALE GENOMIC DNA]</scope>
    <source>
        <strain evidence="1 2">GKU157</strain>
    </source>
</reference>
<dbReference type="OrthoDB" id="9816502at2"/>
<proteinExistence type="predicted"/>
<accession>A0A5D0U7R3</accession>
<dbReference type="EMBL" id="VSFF01000006">
    <property type="protein sequence ID" value="TYC14378.1"/>
    <property type="molecule type" value="Genomic_DNA"/>
</dbReference>
<protein>
    <submittedName>
        <fullName evidence="1">Uncharacterized protein</fullName>
    </submittedName>
</protein>
<dbReference type="Proteomes" id="UP000322634">
    <property type="component" value="Unassembled WGS sequence"/>
</dbReference>
<dbReference type="RefSeq" id="WP_148350768.1">
    <property type="nucleotide sequence ID" value="NZ_JBHSBF010000036.1"/>
</dbReference>
<gene>
    <name evidence="1" type="ORF">FXF65_16070</name>
</gene>
<evidence type="ECO:0000313" key="1">
    <source>
        <dbReference type="EMBL" id="TYC14378.1"/>
    </source>
</evidence>
<dbReference type="AlphaFoldDB" id="A0A5D0U7R3"/>
<sequence length="1066" mass="117354">MSANAYSFLPWLRTGLTTRITQPPGTAPRATINVRLKLTGDALKDGDDPPNRLVEQPLQIYGPGDVIGVDPRAISRVEPLPSIATFEPNYLAHIEFYDEVFPWRYSPAPPDGGTKRLAPWLALIVLAGTEFKEQPGGGPLPSITVTDPRALQPAAELGAWAHVHVNGELDIPLAIDDPNNMGAALTNLGRVLRDAPDSACSRVVCPRHLSPKTTYDAFLVPAFETGRRAGLGLAPGAIPAMTPSWGVPQTVATGQLPYYHRWSFTTGEVGDFEYLVRLLKPLEAKEPVGRRDMDAHRSPGFGLPGVTTPTQPDGVLKLGGALQLPDSDENPDDWENWDNYYRLRPPPAPQYPNQWQRAMAGLINLAEAYQHQPPTMANAALAPHVSDLAAQPDPVITPPLYGRWHALMPQLLVDADGQPVSDDVLRDWVHRLNLDPRFRVAAQFGAQVVQKRQDELMDAAWNQLGEAQRANEKIRAAQLAREVGNRLHDKHFEPPAVPVAPLAADADPPPLPSARTLTLTAPAHGRVVERAPESGFAALGEGLVGLGEQLAVGFKVARSRVAAAPVSPAMRRITRPGSRLMRTLQFPEVRPAETLVSRIDELEVTAASPKGTPAAVVTPTELDARLPPKPPGDPVDVLARNPLFELREYGETATTPVGDHDSAEAAAYKDALRELYAGWGDAETGGHVEDPPKLGVVDATADMMTGLRSDKTVVDNLIASMNLPERLRPVSGELAELTEVMAYPVFDMPMYEDLLKMSVDTFVPNLGLIPANSITLLENNRRFIESYLVGLNHEMAREMLWREFPTDMRGTPFRQFWDPRAAMPQPGESAAKRRERLYDIPPIHKWSTTTPLGGNSRRKNDLVLLIRGELLKKYPNAAIYAHKAAWPVVRGVPDTSGERELAPLPENLPPPSDLVKLPIYEAKVEPDVYLLGFDLDADEARGRGGDLGWFFVIKERPGEPRFGVDEEQPGDPVPVEVWNDLTWDRVDPHDRHRFIQFDADIKVELAEFNGDEDDQEKAEQRRDDEKILVGWRSDISSADVAYILFQAPVLVAVHAQEMLPDARPKP</sequence>
<name>A0A5D0U7R3_9ACTN</name>
<comment type="caution">
    <text evidence="1">The sequence shown here is derived from an EMBL/GenBank/DDBJ whole genome shotgun (WGS) entry which is preliminary data.</text>
</comment>
<keyword evidence="2" id="KW-1185">Reference proteome</keyword>
<organism evidence="1 2">
    <name type="scientific">Actinomadura syzygii</name>
    <dbReference type="NCBI Taxonomy" id="1427538"/>
    <lineage>
        <taxon>Bacteria</taxon>
        <taxon>Bacillati</taxon>
        <taxon>Actinomycetota</taxon>
        <taxon>Actinomycetes</taxon>
        <taxon>Streptosporangiales</taxon>
        <taxon>Thermomonosporaceae</taxon>
        <taxon>Actinomadura</taxon>
    </lineage>
</organism>